<keyword evidence="1" id="KW-0812">Transmembrane</keyword>
<dbReference type="Proteomes" id="UP000823612">
    <property type="component" value="Unassembled WGS sequence"/>
</dbReference>
<dbReference type="AlphaFoldDB" id="A0A9D9DWW4"/>
<keyword evidence="1" id="KW-0472">Membrane</keyword>
<evidence type="ECO:0000313" key="3">
    <source>
        <dbReference type="Proteomes" id="UP000823612"/>
    </source>
</evidence>
<proteinExistence type="predicted"/>
<evidence type="ECO:0000256" key="1">
    <source>
        <dbReference type="SAM" id="Phobius"/>
    </source>
</evidence>
<name>A0A9D9DWW4_9BACT</name>
<keyword evidence="1" id="KW-1133">Transmembrane helix</keyword>
<comment type="caution">
    <text evidence="2">The sequence shown here is derived from an EMBL/GenBank/DDBJ whole genome shotgun (WGS) entry which is preliminary data.</text>
</comment>
<feature type="transmembrane region" description="Helical" evidence="1">
    <location>
        <begin position="6"/>
        <end position="24"/>
    </location>
</feature>
<gene>
    <name evidence="2" type="ORF">IAB08_05600</name>
</gene>
<sequence>MNKKIWLYVLILVLAYFIWDYVRYRHTEEWWLKRFMSYPGCTPDELGFENSMYAAMRHLERLRKFHPEKIRASFAW</sequence>
<organism evidence="2 3">
    <name type="scientific">Candidatus Pullibacteroides excrementavium</name>
    <dbReference type="NCBI Taxonomy" id="2840905"/>
    <lineage>
        <taxon>Bacteria</taxon>
        <taxon>Pseudomonadati</taxon>
        <taxon>Bacteroidota</taxon>
        <taxon>Bacteroidia</taxon>
        <taxon>Bacteroidales</taxon>
        <taxon>Candidatus Pullibacteroides</taxon>
    </lineage>
</organism>
<protein>
    <submittedName>
        <fullName evidence="2">Uncharacterized protein</fullName>
    </submittedName>
</protein>
<dbReference type="EMBL" id="JADIMZ010000086">
    <property type="protein sequence ID" value="MBO8432749.1"/>
    <property type="molecule type" value="Genomic_DNA"/>
</dbReference>
<accession>A0A9D9DWW4</accession>
<reference evidence="2" key="1">
    <citation type="submission" date="2020-10" db="EMBL/GenBank/DDBJ databases">
        <authorList>
            <person name="Gilroy R."/>
        </authorList>
    </citation>
    <scope>NUCLEOTIDE SEQUENCE</scope>
    <source>
        <strain evidence="2">2889</strain>
    </source>
</reference>
<reference evidence="2" key="2">
    <citation type="journal article" date="2021" name="PeerJ">
        <title>Extensive microbial diversity within the chicken gut microbiome revealed by metagenomics and culture.</title>
        <authorList>
            <person name="Gilroy R."/>
            <person name="Ravi A."/>
            <person name="Getino M."/>
            <person name="Pursley I."/>
            <person name="Horton D.L."/>
            <person name="Alikhan N.F."/>
            <person name="Baker D."/>
            <person name="Gharbi K."/>
            <person name="Hall N."/>
            <person name="Watson M."/>
            <person name="Adriaenssens E.M."/>
            <person name="Foster-Nyarko E."/>
            <person name="Jarju S."/>
            <person name="Secka A."/>
            <person name="Antonio M."/>
            <person name="Oren A."/>
            <person name="Chaudhuri R.R."/>
            <person name="La Ragione R."/>
            <person name="Hildebrand F."/>
            <person name="Pallen M.J."/>
        </authorList>
    </citation>
    <scope>NUCLEOTIDE SEQUENCE</scope>
    <source>
        <strain evidence="2">2889</strain>
    </source>
</reference>
<evidence type="ECO:0000313" key="2">
    <source>
        <dbReference type="EMBL" id="MBO8432749.1"/>
    </source>
</evidence>